<dbReference type="CDD" id="cd11378">
    <property type="entry name" value="DUF296"/>
    <property type="match status" value="1"/>
</dbReference>
<evidence type="ECO:0000313" key="10">
    <source>
        <dbReference type="Proteomes" id="UP000004994"/>
    </source>
</evidence>
<keyword evidence="4 6" id="KW-0804">Transcription</keyword>
<evidence type="ECO:0000256" key="7">
    <source>
        <dbReference type="SAM" id="MobiDB-lite"/>
    </source>
</evidence>
<dbReference type="KEGG" id="sly:101247787"/>
<keyword evidence="5 6" id="KW-0539">Nucleus</keyword>
<keyword evidence="10" id="KW-1185">Reference proteome</keyword>
<comment type="subcellular location">
    <subcellularLocation>
        <location evidence="1 6">Nucleus</location>
    </subcellularLocation>
</comment>
<dbReference type="GO" id="GO:0005634">
    <property type="term" value="C:nucleus"/>
    <property type="evidence" value="ECO:0007669"/>
    <property type="project" value="UniProtKB-SubCell"/>
</dbReference>
<dbReference type="InParanoid" id="A0A3Q7FFX8"/>
<gene>
    <name evidence="9" type="primary">LOC101247787</name>
</gene>
<evidence type="ECO:0000256" key="6">
    <source>
        <dbReference type="RuleBase" id="RU367031"/>
    </source>
</evidence>
<dbReference type="GO" id="GO:0003680">
    <property type="term" value="F:minor groove of adenine-thymine-rich DNA binding"/>
    <property type="evidence" value="ECO:0007669"/>
    <property type="project" value="UniProtKB-UniRule"/>
</dbReference>
<reference evidence="9" key="2">
    <citation type="submission" date="2019-01" db="UniProtKB">
        <authorList>
            <consortium name="EnsemblPlants"/>
        </authorList>
    </citation>
    <scope>IDENTIFICATION</scope>
    <source>
        <strain evidence="9">cv. Heinz 1706</strain>
    </source>
</reference>
<dbReference type="Proteomes" id="UP000004994">
    <property type="component" value="Chromosome 3"/>
</dbReference>
<feature type="domain" description="PPC" evidence="8">
    <location>
        <begin position="122"/>
        <end position="262"/>
    </location>
</feature>
<dbReference type="SUPFAM" id="SSF117856">
    <property type="entry name" value="AF0104/ALDC/Ptd012-like"/>
    <property type="match status" value="1"/>
</dbReference>
<dbReference type="FunCoup" id="A0A3Q7FFX8">
    <property type="interactions" value="9"/>
</dbReference>
<feature type="region of interest" description="Disordered" evidence="7">
    <location>
        <begin position="247"/>
        <end position="291"/>
    </location>
</feature>
<dbReference type="PaxDb" id="4081-Solyc03g007150.2.1"/>
<keyword evidence="2 6" id="KW-0805">Transcription regulation</keyword>
<feature type="compositionally biased region" description="Polar residues" evidence="7">
    <location>
        <begin position="29"/>
        <end position="49"/>
    </location>
</feature>
<evidence type="ECO:0000256" key="3">
    <source>
        <dbReference type="ARBA" id="ARBA00023125"/>
    </source>
</evidence>
<evidence type="ECO:0000256" key="5">
    <source>
        <dbReference type="ARBA" id="ARBA00023242"/>
    </source>
</evidence>
<evidence type="ECO:0000256" key="1">
    <source>
        <dbReference type="ARBA" id="ARBA00004123"/>
    </source>
</evidence>
<name>A0A3Q7FFX8_SOLLC</name>
<dbReference type="PANTHER" id="PTHR31500">
    <property type="entry name" value="AT-HOOK MOTIF NUCLEAR-LOCALIZED PROTEIN 9"/>
    <property type="match status" value="1"/>
</dbReference>
<evidence type="ECO:0000256" key="4">
    <source>
        <dbReference type="ARBA" id="ARBA00023163"/>
    </source>
</evidence>
<dbReference type="Pfam" id="PF03479">
    <property type="entry name" value="PCC"/>
    <property type="match status" value="1"/>
</dbReference>
<dbReference type="EnsemblPlants" id="Solyc03g007150.3.1">
    <property type="protein sequence ID" value="Solyc03g007150.3.1"/>
    <property type="gene ID" value="Solyc03g007150.3"/>
</dbReference>
<dbReference type="SMR" id="A0A3Q7FFX8"/>
<comment type="function">
    <text evidence="6">Transcription factor that specifically binds AT-rich DNA sequences related to the nuclear matrix attachment regions (MARs).</text>
</comment>
<sequence>MEEKEGVNGSGVTVKGDEAPESYRVAPRSESNNIEFSGSIVATTPVNVTEETKKKRGRPRKYGPDGKPAVALSPMPISASIPLAGDFSAWKNSGSRPVDSFKKKNKFEVGAPGEGMAYSVGASANFTPHVITVNAGEDVNMKIISFAQQGSRAICVLAANGAISNVTLRQPNSSGGTLTYEGHFEILSLTGSFMPSDNGVTKSRSGGMSVSLSGPDGRVMGGGLAGMLVAAGPIQIVVGSFLPGQQLEQKPKKQRVERAAIPAPPISEERTDVASSGTSPRVAASISFPGDNLITSNSIYSSRISASQNNISLPGTVSKEQSLSS</sequence>
<keyword evidence="3 6" id="KW-0238">DNA-binding</keyword>
<evidence type="ECO:0000256" key="2">
    <source>
        <dbReference type="ARBA" id="ARBA00023015"/>
    </source>
</evidence>
<dbReference type="InterPro" id="IPR039605">
    <property type="entry name" value="AHL"/>
</dbReference>
<dbReference type="RefSeq" id="XP_004234164.1">
    <property type="nucleotide sequence ID" value="XM_004234116.5"/>
</dbReference>
<dbReference type="InterPro" id="IPR005175">
    <property type="entry name" value="PPC_dom"/>
</dbReference>
<protein>
    <recommendedName>
        <fullName evidence="6">AT-hook motif nuclear-localized protein</fullName>
    </recommendedName>
</protein>
<dbReference type="OrthoDB" id="2014829at2759"/>
<accession>A0A3Q7FFX8</accession>
<feature type="region of interest" description="Disordered" evidence="7">
    <location>
        <begin position="1"/>
        <end position="67"/>
    </location>
</feature>
<evidence type="ECO:0000313" key="9">
    <source>
        <dbReference type="EnsemblPlants" id="Solyc03g007150.3.1"/>
    </source>
</evidence>
<dbReference type="GeneID" id="101247787"/>
<dbReference type="PROSITE" id="PS51742">
    <property type="entry name" value="PPC"/>
    <property type="match status" value="1"/>
</dbReference>
<comment type="domain">
    <text evidence="6">The PPC domain mediates interactions between AHL proteins.</text>
</comment>
<evidence type="ECO:0000259" key="8">
    <source>
        <dbReference type="PROSITE" id="PS51742"/>
    </source>
</evidence>
<proteinExistence type="predicted"/>
<dbReference type="Gramene" id="Solyc03g007150.3.1">
    <property type="protein sequence ID" value="Solyc03g007150.3.1"/>
    <property type="gene ID" value="Solyc03g007150.3"/>
</dbReference>
<dbReference type="Gene3D" id="3.30.1330.80">
    <property type="entry name" value="Hypothetical protein, similar to alpha- acetolactate decarboxylase, domain 2"/>
    <property type="match status" value="1"/>
</dbReference>
<dbReference type="FunFam" id="3.30.1330.80:FF:000003">
    <property type="entry name" value="AT-hook motif nuclear-localized protein 1-like"/>
    <property type="match status" value="1"/>
</dbReference>
<reference evidence="9" key="1">
    <citation type="journal article" date="2012" name="Nature">
        <title>The tomato genome sequence provides insights into fleshy fruit evolution.</title>
        <authorList>
            <consortium name="Tomato Genome Consortium"/>
        </authorList>
    </citation>
    <scope>NUCLEOTIDE SEQUENCE [LARGE SCALE GENOMIC DNA]</scope>
    <source>
        <strain evidence="9">cv. Heinz 1706</strain>
    </source>
</reference>
<organism evidence="9">
    <name type="scientific">Solanum lycopersicum</name>
    <name type="common">Tomato</name>
    <name type="synonym">Lycopersicon esculentum</name>
    <dbReference type="NCBI Taxonomy" id="4081"/>
    <lineage>
        <taxon>Eukaryota</taxon>
        <taxon>Viridiplantae</taxon>
        <taxon>Streptophyta</taxon>
        <taxon>Embryophyta</taxon>
        <taxon>Tracheophyta</taxon>
        <taxon>Spermatophyta</taxon>
        <taxon>Magnoliopsida</taxon>
        <taxon>eudicotyledons</taxon>
        <taxon>Gunneridae</taxon>
        <taxon>Pentapetalae</taxon>
        <taxon>asterids</taxon>
        <taxon>lamiids</taxon>
        <taxon>Solanales</taxon>
        <taxon>Solanaceae</taxon>
        <taxon>Solanoideae</taxon>
        <taxon>Solaneae</taxon>
        <taxon>Solanum</taxon>
        <taxon>Solanum subgen. Lycopersicon</taxon>
    </lineage>
</organism>
<feature type="compositionally biased region" description="Basic and acidic residues" evidence="7">
    <location>
        <begin position="249"/>
        <end position="258"/>
    </location>
</feature>
<dbReference type="STRING" id="4081.A0A3Q7FFX8"/>
<dbReference type="OMA" id="FLPGHHL"/>
<dbReference type="PANTHER" id="PTHR31500:SF18">
    <property type="entry name" value="AT-HOOK MOTIF NUCLEAR-LOCALIZED PROTEIN 3"/>
    <property type="match status" value="1"/>
</dbReference>
<dbReference type="AlphaFoldDB" id="A0A3Q7FFX8"/>